<dbReference type="EMBL" id="SPLM01000002">
    <property type="protein sequence ID" value="TMW68709.1"/>
    <property type="molecule type" value="Genomic_DNA"/>
</dbReference>
<evidence type="ECO:0008006" key="4">
    <source>
        <dbReference type="Google" id="ProtNLM"/>
    </source>
</evidence>
<accession>A0A8K1CSE9</accession>
<evidence type="ECO:0000313" key="2">
    <source>
        <dbReference type="EMBL" id="TMW68709.1"/>
    </source>
</evidence>
<proteinExistence type="predicted"/>
<feature type="compositionally biased region" description="Low complexity" evidence="1">
    <location>
        <begin position="126"/>
        <end position="138"/>
    </location>
</feature>
<keyword evidence="3" id="KW-1185">Reference proteome</keyword>
<evidence type="ECO:0000313" key="3">
    <source>
        <dbReference type="Proteomes" id="UP000794436"/>
    </source>
</evidence>
<dbReference type="AlphaFoldDB" id="A0A8K1CSE9"/>
<reference evidence="2" key="1">
    <citation type="submission" date="2019-03" db="EMBL/GenBank/DDBJ databases">
        <title>Long read genome sequence of the mycoparasitic Pythium oligandrum ATCC 38472 isolated from sugarbeet rhizosphere.</title>
        <authorList>
            <person name="Gaulin E."/>
        </authorList>
    </citation>
    <scope>NUCLEOTIDE SEQUENCE</scope>
    <source>
        <strain evidence="2">ATCC 38472_TT</strain>
    </source>
</reference>
<protein>
    <recommendedName>
        <fullName evidence="4">PH domain-containing protein</fullName>
    </recommendedName>
</protein>
<gene>
    <name evidence="2" type="ORF">Poli38472_006177</name>
</gene>
<name>A0A8K1CSE9_PYTOL</name>
<sequence>MTVALRRAMANVTYTPILRAEGFTMRKMLLWRTRSIMLMETSANTVELHIAKATSDGTHVARSYAVFPLTRSLEHPVRLQVKPPKRQLTLTIGRRSAKLRLRAENTDTFEMWCDLLRAAMSGAVNSSSDLPRRPSSSLETVSDSEHDSNRNEDLRSNAISTSASKIAARLSEAASMVSSSSSSSGSSWRFSDWDYDGGSFVGGDYSALTFREEDWFAEYPAEFVARPTRASGTGSDSEGEWV</sequence>
<organism evidence="2 3">
    <name type="scientific">Pythium oligandrum</name>
    <name type="common">Mycoparasitic fungus</name>
    <dbReference type="NCBI Taxonomy" id="41045"/>
    <lineage>
        <taxon>Eukaryota</taxon>
        <taxon>Sar</taxon>
        <taxon>Stramenopiles</taxon>
        <taxon>Oomycota</taxon>
        <taxon>Peronosporomycetes</taxon>
        <taxon>Pythiales</taxon>
        <taxon>Pythiaceae</taxon>
        <taxon>Pythium</taxon>
    </lineage>
</organism>
<feature type="region of interest" description="Disordered" evidence="1">
    <location>
        <begin position="125"/>
        <end position="158"/>
    </location>
</feature>
<evidence type="ECO:0000256" key="1">
    <source>
        <dbReference type="SAM" id="MobiDB-lite"/>
    </source>
</evidence>
<dbReference type="Proteomes" id="UP000794436">
    <property type="component" value="Unassembled WGS sequence"/>
</dbReference>
<comment type="caution">
    <text evidence="2">The sequence shown here is derived from an EMBL/GenBank/DDBJ whole genome shotgun (WGS) entry which is preliminary data.</text>
</comment>
<feature type="compositionally biased region" description="Basic and acidic residues" evidence="1">
    <location>
        <begin position="143"/>
        <end position="155"/>
    </location>
</feature>